<comment type="cofactor">
    <cofactor evidence="1 5">
        <name>Zn(2+)</name>
        <dbReference type="ChEBI" id="CHEBI:29105"/>
    </cofactor>
</comment>
<protein>
    <submittedName>
        <fullName evidence="8">Zinc-binding dehydrogenase</fullName>
    </submittedName>
</protein>
<accession>A0ABY2S1W9</accession>
<evidence type="ECO:0000259" key="7">
    <source>
        <dbReference type="SMART" id="SM00829"/>
    </source>
</evidence>
<keyword evidence="2 5" id="KW-0479">Metal-binding</keyword>
<feature type="domain" description="Enoyl reductase (ER)" evidence="7">
    <location>
        <begin position="11"/>
        <end position="349"/>
    </location>
</feature>
<dbReference type="Pfam" id="PF08240">
    <property type="entry name" value="ADH_N"/>
    <property type="match status" value="1"/>
</dbReference>
<evidence type="ECO:0000256" key="2">
    <source>
        <dbReference type="ARBA" id="ARBA00022723"/>
    </source>
</evidence>
<dbReference type="SUPFAM" id="SSF51735">
    <property type="entry name" value="NAD(P)-binding Rossmann-fold domains"/>
    <property type="match status" value="1"/>
</dbReference>
<evidence type="ECO:0000256" key="3">
    <source>
        <dbReference type="ARBA" id="ARBA00022833"/>
    </source>
</evidence>
<name>A0ABY2S1W9_9PSEU</name>
<comment type="caution">
    <text evidence="8">The sequence shown here is derived from an EMBL/GenBank/DDBJ whole genome shotgun (WGS) entry which is preliminary data.</text>
</comment>
<dbReference type="InterPro" id="IPR020843">
    <property type="entry name" value="ER"/>
</dbReference>
<evidence type="ECO:0000313" key="8">
    <source>
        <dbReference type="EMBL" id="TKG69227.1"/>
    </source>
</evidence>
<dbReference type="SUPFAM" id="SSF50129">
    <property type="entry name" value="GroES-like"/>
    <property type="match status" value="1"/>
</dbReference>
<evidence type="ECO:0000256" key="6">
    <source>
        <dbReference type="SAM" id="MobiDB-lite"/>
    </source>
</evidence>
<dbReference type="InterPro" id="IPR013154">
    <property type="entry name" value="ADH-like_N"/>
</dbReference>
<dbReference type="PROSITE" id="PS00059">
    <property type="entry name" value="ADH_ZINC"/>
    <property type="match status" value="1"/>
</dbReference>
<dbReference type="CDD" id="cd08240">
    <property type="entry name" value="6_hydroxyhexanoate_dh_like"/>
    <property type="match status" value="1"/>
</dbReference>
<comment type="similarity">
    <text evidence="5">Belongs to the zinc-containing alcohol dehydrogenase family.</text>
</comment>
<evidence type="ECO:0000256" key="4">
    <source>
        <dbReference type="ARBA" id="ARBA00023002"/>
    </source>
</evidence>
<dbReference type="InterPro" id="IPR002328">
    <property type="entry name" value="ADH_Zn_CS"/>
</dbReference>
<dbReference type="InterPro" id="IPR013149">
    <property type="entry name" value="ADH-like_C"/>
</dbReference>
<dbReference type="Gene3D" id="3.40.50.720">
    <property type="entry name" value="NAD(P)-binding Rossmann-like Domain"/>
    <property type="match status" value="1"/>
</dbReference>
<organism evidence="8 9">
    <name type="scientific">Prauserella endophytica</name>
    <dbReference type="NCBI Taxonomy" id="1592324"/>
    <lineage>
        <taxon>Bacteria</taxon>
        <taxon>Bacillati</taxon>
        <taxon>Actinomycetota</taxon>
        <taxon>Actinomycetes</taxon>
        <taxon>Pseudonocardiales</taxon>
        <taxon>Pseudonocardiaceae</taxon>
        <taxon>Prauserella</taxon>
        <taxon>Prauserella coralliicola group</taxon>
    </lineage>
</organism>
<evidence type="ECO:0000256" key="5">
    <source>
        <dbReference type="RuleBase" id="RU361277"/>
    </source>
</evidence>
<dbReference type="InterPro" id="IPR050129">
    <property type="entry name" value="Zn_alcohol_dh"/>
</dbReference>
<feature type="region of interest" description="Disordered" evidence="6">
    <location>
        <begin position="1"/>
        <end position="22"/>
    </location>
</feature>
<dbReference type="Gene3D" id="3.90.180.10">
    <property type="entry name" value="Medium-chain alcohol dehydrogenases, catalytic domain"/>
    <property type="match status" value="1"/>
</dbReference>
<evidence type="ECO:0000313" key="9">
    <source>
        <dbReference type="Proteomes" id="UP000309992"/>
    </source>
</evidence>
<dbReference type="Proteomes" id="UP000309992">
    <property type="component" value="Unassembled WGS sequence"/>
</dbReference>
<dbReference type="Pfam" id="PF00107">
    <property type="entry name" value="ADH_zinc_N"/>
    <property type="match status" value="1"/>
</dbReference>
<dbReference type="InterPro" id="IPR036291">
    <property type="entry name" value="NAD(P)-bd_dom_sf"/>
</dbReference>
<keyword evidence="4" id="KW-0560">Oxidoreductase</keyword>
<sequence length="352" mass="36409">MRAFAVSEGSTRLSDLELPTPDPQDTEVLLRVTHSGVCHTDTHLRQGYYDLGSRGKLSMVDRGIPYPLVMGHEVVGVVEAVGPDADAEVGSTRLVYPWIGCGKCPACFDGRENACPQGRNLGVARPGGYAQKILVPHPRYLLDIGGLNPSWAATLACSGLTAYAATTKVLPLPPDAPVVVIGVGGVGLTAVATLKALGHREICAVDRAEANLSLARELGASSSVVSTTGNTNRDVLAATGGPAAAVIDFVNDNETATAAFDLLVKGGHMVQVGLFGGELTVPTALLALKMITIQGSFVGTLAELTEVVELAKQGRVPQIPVIDGRLDLDGVRGALDRLAAGGVPGRIVLKGS</sequence>
<dbReference type="PANTHER" id="PTHR43401">
    <property type="entry name" value="L-THREONINE 3-DEHYDROGENASE"/>
    <property type="match status" value="1"/>
</dbReference>
<evidence type="ECO:0000256" key="1">
    <source>
        <dbReference type="ARBA" id="ARBA00001947"/>
    </source>
</evidence>
<reference evidence="8 9" key="1">
    <citation type="journal article" date="2015" name="Antonie Van Leeuwenhoek">
        <title>Prauserella endophytica sp. nov., an endophytic actinobacterium isolated from Tamarix taklamakanensis.</title>
        <authorList>
            <person name="Liu J.M."/>
            <person name="Habden X."/>
            <person name="Guo L."/>
            <person name="Tuo L."/>
            <person name="Jiang Z.K."/>
            <person name="Liu S.W."/>
            <person name="Liu X.F."/>
            <person name="Chen L."/>
            <person name="Li R.F."/>
            <person name="Zhang Y.Q."/>
            <person name="Sun C.H."/>
        </authorList>
    </citation>
    <scope>NUCLEOTIDE SEQUENCE [LARGE SCALE GENOMIC DNA]</scope>
    <source>
        <strain evidence="8 9">CGMCC 4.7182</strain>
    </source>
</reference>
<gene>
    <name evidence="8" type="ORF">FCN18_20785</name>
</gene>
<dbReference type="EMBL" id="SWMS01000011">
    <property type="protein sequence ID" value="TKG69227.1"/>
    <property type="molecule type" value="Genomic_DNA"/>
</dbReference>
<keyword evidence="9" id="KW-1185">Reference proteome</keyword>
<dbReference type="SMART" id="SM00829">
    <property type="entry name" value="PKS_ER"/>
    <property type="match status" value="1"/>
</dbReference>
<keyword evidence="3 5" id="KW-0862">Zinc</keyword>
<proteinExistence type="inferred from homology"/>
<dbReference type="InterPro" id="IPR011032">
    <property type="entry name" value="GroES-like_sf"/>
</dbReference>
<dbReference type="PANTHER" id="PTHR43401:SF4">
    <property type="entry name" value="D-ARABINOSE 1-DEHYDROGENASE (NADP(+))"/>
    <property type="match status" value="1"/>
</dbReference>